<reference evidence="2 3" key="1">
    <citation type="journal article" date="2024" name="G3 (Bethesda)">
        <title>Genome assembly of Hibiscus sabdariffa L. provides insights into metabolisms of medicinal natural products.</title>
        <authorList>
            <person name="Kim T."/>
        </authorList>
    </citation>
    <scope>NUCLEOTIDE SEQUENCE [LARGE SCALE GENOMIC DNA]</scope>
    <source>
        <strain evidence="2">TK-2024</strain>
        <tissue evidence="2">Old leaves</tissue>
    </source>
</reference>
<evidence type="ECO:0000256" key="1">
    <source>
        <dbReference type="SAM" id="MobiDB-lite"/>
    </source>
</evidence>
<keyword evidence="3" id="KW-1185">Reference proteome</keyword>
<sequence length="179" mass="19369">MPNGLGLMPRSDTVLGNRISAYGWRVDRVMNACLLKILKAGSRDPLYLALMHRLVLQVPNLTLGDILVDIPPLMSAMRGRRSGRARGRPVRFSDPIDDTTVNPPVPTAPPATSGPSIAVDPDAPSGQSAPVDPPSLGVGMTTPVRGRPISEPGPSQDHFVEHRLRLRAGYMILRDVWTN</sequence>
<accession>A0ABR2DDQ8</accession>
<name>A0ABR2DDQ8_9ROSI</name>
<evidence type="ECO:0000313" key="2">
    <source>
        <dbReference type="EMBL" id="KAK8535523.1"/>
    </source>
</evidence>
<protein>
    <submittedName>
        <fullName evidence="2">Uncharacterized protein</fullName>
    </submittedName>
</protein>
<comment type="caution">
    <text evidence="2">The sequence shown here is derived from an EMBL/GenBank/DDBJ whole genome shotgun (WGS) entry which is preliminary data.</text>
</comment>
<feature type="region of interest" description="Disordered" evidence="1">
    <location>
        <begin position="79"/>
        <end position="137"/>
    </location>
</feature>
<evidence type="ECO:0000313" key="3">
    <source>
        <dbReference type="Proteomes" id="UP001472677"/>
    </source>
</evidence>
<organism evidence="2 3">
    <name type="scientific">Hibiscus sabdariffa</name>
    <name type="common">roselle</name>
    <dbReference type="NCBI Taxonomy" id="183260"/>
    <lineage>
        <taxon>Eukaryota</taxon>
        <taxon>Viridiplantae</taxon>
        <taxon>Streptophyta</taxon>
        <taxon>Embryophyta</taxon>
        <taxon>Tracheophyta</taxon>
        <taxon>Spermatophyta</taxon>
        <taxon>Magnoliopsida</taxon>
        <taxon>eudicotyledons</taxon>
        <taxon>Gunneridae</taxon>
        <taxon>Pentapetalae</taxon>
        <taxon>rosids</taxon>
        <taxon>malvids</taxon>
        <taxon>Malvales</taxon>
        <taxon>Malvaceae</taxon>
        <taxon>Malvoideae</taxon>
        <taxon>Hibiscus</taxon>
    </lineage>
</organism>
<dbReference type="EMBL" id="JBBPBM010000030">
    <property type="protein sequence ID" value="KAK8535523.1"/>
    <property type="molecule type" value="Genomic_DNA"/>
</dbReference>
<proteinExistence type="predicted"/>
<gene>
    <name evidence="2" type="ORF">V6N12_057039</name>
</gene>
<dbReference type="Proteomes" id="UP001472677">
    <property type="component" value="Unassembled WGS sequence"/>
</dbReference>
<feature type="compositionally biased region" description="Basic residues" evidence="1">
    <location>
        <begin position="79"/>
        <end position="89"/>
    </location>
</feature>